<sequence length="702" mass="76989">MTGHILKALSTREMARGPFENTDSEVPAGNWQHWHLDRDGNDVAWLIFDKKDAGANVISAEVLEELEGIISELESKPPKGLVLRSTKSTGFCLGADISEFSDLKSESEVVEKLTRAHEVVDRLEALSFPTIAVIHGSCLGGGLELALACDYRFAIRGAKLGFPEVQLGLHPGLGGTARFTRLADPIEAMTMMLTGKTAPDFKARKLGLVDQVLEERHVEAAVAAAIAGDIEQSSNGVRGRVLTTKPARQLEARQMRAQAAKKAPPQHYPAPEALIGLWEQYGGDSGPSMRKEEIASFARLMMTDTSRNLVKVFFLREKMKGLTRTKAEPVSHVHVVGAGEMGADIAGWCAFQGLRVTLFDMEADKLAEAVRKLADLCEKKHRSESQRRDILDRLIPDFANRGVEHADLVIEAVPEKVDLKQKVYEEVEPRLKQGAILATNTSSIPLETLGEKLKDPKRLLGLHFFNPVALMPLVEVVNHDKAAKKVLDRGHAFVGQIDRLPAPVETAPGFLVNRALTPYLVEAMVMLDEGVAAESIDRVAEEFGMPMGPIELADQVGLDICLSVAEMLRDRLDTDLPPAPDWLRQKVEDGKLGKKSGEGLYHWKKGKADKQDKTAAAPDDTLDRLLLPMLNACMACLREGVIEDEALVDGAMIFGTGFAPFRGGPMNYARERGFDDIGRSLETLASTHGNRFRPDQGWTDKN</sequence>
<dbReference type="CDD" id="cd06558">
    <property type="entry name" value="crotonase-like"/>
    <property type="match status" value="1"/>
</dbReference>
<dbReference type="PANTHER" id="PTHR43612:SF3">
    <property type="entry name" value="TRIFUNCTIONAL ENZYME SUBUNIT ALPHA, MITOCHONDRIAL"/>
    <property type="match status" value="1"/>
</dbReference>
<gene>
    <name evidence="16" type="ORF">QPM17_09995</name>
</gene>
<evidence type="ECO:0000256" key="12">
    <source>
        <dbReference type="ARBA" id="ARBA00049556"/>
    </source>
</evidence>
<dbReference type="RefSeq" id="WP_285390536.1">
    <property type="nucleotide sequence ID" value="NZ_JASSVS010000004.1"/>
</dbReference>
<comment type="caution">
    <text evidence="16">The sequence shown here is derived from an EMBL/GenBank/DDBJ whole genome shotgun (WGS) entry which is preliminary data.</text>
</comment>
<name>A0ABT7IBC9_9GAMM</name>
<dbReference type="InterPro" id="IPR006108">
    <property type="entry name" value="3HC_DH_C"/>
</dbReference>
<organism evidence="16 17">
    <name type="scientific">Marinobacter azerbaijanicus</name>
    <dbReference type="NCBI Taxonomy" id="3050455"/>
    <lineage>
        <taxon>Bacteria</taxon>
        <taxon>Pseudomonadati</taxon>
        <taxon>Pseudomonadota</taxon>
        <taxon>Gammaproteobacteria</taxon>
        <taxon>Pseudomonadales</taxon>
        <taxon>Marinobacteraceae</taxon>
        <taxon>Marinobacter</taxon>
    </lineage>
</organism>
<keyword evidence="11" id="KW-0511">Multifunctional enzyme</keyword>
<evidence type="ECO:0000259" key="14">
    <source>
        <dbReference type="Pfam" id="PF00725"/>
    </source>
</evidence>
<evidence type="ECO:0000256" key="1">
    <source>
        <dbReference type="ARBA" id="ARBA00005005"/>
    </source>
</evidence>
<evidence type="ECO:0000256" key="4">
    <source>
        <dbReference type="ARBA" id="ARBA00012076"/>
    </source>
</evidence>
<dbReference type="InterPro" id="IPR001753">
    <property type="entry name" value="Enoyl-CoA_hydra/iso"/>
</dbReference>
<evidence type="ECO:0000256" key="13">
    <source>
        <dbReference type="RuleBase" id="RU003707"/>
    </source>
</evidence>
<comment type="similarity">
    <text evidence="3">In the N-terminal section; belongs to the enoyl-CoA hydratase/isomerase family.</text>
</comment>
<keyword evidence="9" id="KW-0443">Lipid metabolism</keyword>
<dbReference type="Pfam" id="PF00378">
    <property type="entry name" value="ECH_1"/>
    <property type="match status" value="1"/>
</dbReference>
<protein>
    <recommendedName>
        <fullName evidence="4">enoyl-CoA hydratase</fullName>
        <ecNumber evidence="4">4.2.1.17</ecNumber>
    </recommendedName>
</protein>
<comment type="pathway">
    <text evidence="1">Lipid metabolism; fatty acid beta-oxidation.</text>
</comment>
<evidence type="ECO:0000256" key="6">
    <source>
        <dbReference type="ARBA" id="ARBA00022963"/>
    </source>
</evidence>
<dbReference type="InterPro" id="IPR050136">
    <property type="entry name" value="FA_oxidation_alpha_subunit"/>
</dbReference>
<dbReference type="Gene3D" id="1.10.1040.50">
    <property type="match status" value="1"/>
</dbReference>
<feature type="domain" description="3-hydroxyacyl-CoA dehydrogenase NAD binding" evidence="15">
    <location>
        <begin position="332"/>
        <end position="504"/>
    </location>
</feature>
<evidence type="ECO:0000256" key="11">
    <source>
        <dbReference type="ARBA" id="ARBA00023268"/>
    </source>
</evidence>
<keyword evidence="6" id="KW-0442">Lipid degradation</keyword>
<comment type="similarity">
    <text evidence="2">In the central section; belongs to the 3-hydroxyacyl-CoA dehydrogenase family.</text>
</comment>
<evidence type="ECO:0000256" key="2">
    <source>
        <dbReference type="ARBA" id="ARBA00007005"/>
    </source>
</evidence>
<dbReference type="InterPro" id="IPR018376">
    <property type="entry name" value="Enoyl-CoA_hyd/isom_CS"/>
</dbReference>
<evidence type="ECO:0000313" key="17">
    <source>
        <dbReference type="Proteomes" id="UP001227964"/>
    </source>
</evidence>
<dbReference type="SUPFAM" id="SSF51735">
    <property type="entry name" value="NAD(P)-binding Rossmann-fold domains"/>
    <property type="match status" value="1"/>
</dbReference>
<evidence type="ECO:0000256" key="8">
    <source>
        <dbReference type="ARBA" id="ARBA00023027"/>
    </source>
</evidence>
<dbReference type="Gene3D" id="3.90.226.10">
    <property type="entry name" value="2-enoyl-CoA Hydratase, Chain A, domain 1"/>
    <property type="match status" value="1"/>
</dbReference>
<evidence type="ECO:0000313" key="16">
    <source>
        <dbReference type="EMBL" id="MDL0431461.1"/>
    </source>
</evidence>
<dbReference type="EC" id="4.2.1.17" evidence="4"/>
<dbReference type="Gene3D" id="3.40.50.720">
    <property type="entry name" value="NAD(P)-binding Rossmann-like Domain"/>
    <property type="match status" value="1"/>
</dbReference>
<evidence type="ECO:0000256" key="10">
    <source>
        <dbReference type="ARBA" id="ARBA00023239"/>
    </source>
</evidence>
<dbReference type="Proteomes" id="UP001227964">
    <property type="component" value="Unassembled WGS sequence"/>
</dbReference>
<dbReference type="InterPro" id="IPR006176">
    <property type="entry name" value="3-OHacyl-CoA_DH_NAD-bd"/>
</dbReference>
<keyword evidence="5" id="KW-0276">Fatty acid metabolism</keyword>
<evidence type="ECO:0000256" key="5">
    <source>
        <dbReference type="ARBA" id="ARBA00022832"/>
    </source>
</evidence>
<keyword evidence="7" id="KW-0560">Oxidoreductase</keyword>
<reference evidence="16 17" key="1">
    <citation type="submission" date="2023-06" db="EMBL/GenBank/DDBJ databases">
        <title>Marinobacter azerbaijanicus a moderately halophilic, isolated from Urmia Lake in Azerbaijan region of Iran.</title>
        <authorList>
            <person name="Sanchez-Porro C."/>
            <person name="Aghdam E.M."/>
            <person name="Saheb S.M."/>
            <person name="Tarhriz V."/>
            <person name="Kazemi E."/>
            <person name="Ammozegar M.A."/>
            <person name="Ventosa A."/>
            <person name="Hejazi M.S."/>
        </authorList>
    </citation>
    <scope>NUCLEOTIDE SEQUENCE [LARGE SCALE GENOMIC DNA]</scope>
    <source>
        <strain evidence="16 17">TBZ242</strain>
    </source>
</reference>
<proteinExistence type="inferred from homology"/>
<dbReference type="InterPro" id="IPR036291">
    <property type="entry name" value="NAD(P)-bd_dom_sf"/>
</dbReference>
<dbReference type="EMBL" id="JASSVS010000004">
    <property type="protein sequence ID" value="MDL0431461.1"/>
    <property type="molecule type" value="Genomic_DNA"/>
</dbReference>
<evidence type="ECO:0000256" key="9">
    <source>
        <dbReference type="ARBA" id="ARBA00023098"/>
    </source>
</evidence>
<dbReference type="InterPro" id="IPR008927">
    <property type="entry name" value="6-PGluconate_DH-like_C_sf"/>
</dbReference>
<keyword evidence="8" id="KW-0520">NAD</keyword>
<dbReference type="PROSITE" id="PS00166">
    <property type="entry name" value="ENOYL_COA_HYDRATASE"/>
    <property type="match status" value="1"/>
</dbReference>
<dbReference type="PANTHER" id="PTHR43612">
    <property type="entry name" value="TRIFUNCTIONAL ENZYME SUBUNIT ALPHA"/>
    <property type="match status" value="1"/>
</dbReference>
<dbReference type="SUPFAM" id="SSF48179">
    <property type="entry name" value="6-phosphogluconate dehydrogenase C-terminal domain-like"/>
    <property type="match status" value="2"/>
</dbReference>
<dbReference type="InterPro" id="IPR029045">
    <property type="entry name" value="ClpP/crotonase-like_dom_sf"/>
</dbReference>
<keyword evidence="10" id="KW-0456">Lyase</keyword>
<dbReference type="Pfam" id="PF00725">
    <property type="entry name" value="3HCDH"/>
    <property type="match status" value="1"/>
</dbReference>
<comment type="catalytic activity">
    <reaction evidence="12">
        <text>a (3S)-3-hydroxyacyl-CoA + NAD(+) = a 3-oxoacyl-CoA + NADH + H(+)</text>
        <dbReference type="Rhea" id="RHEA:22432"/>
        <dbReference type="ChEBI" id="CHEBI:15378"/>
        <dbReference type="ChEBI" id="CHEBI:57318"/>
        <dbReference type="ChEBI" id="CHEBI:57540"/>
        <dbReference type="ChEBI" id="CHEBI:57945"/>
        <dbReference type="ChEBI" id="CHEBI:90726"/>
        <dbReference type="EC" id="1.1.1.35"/>
    </reaction>
</comment>
<comment type="similarity">
    <text evidence="13">Belongs to the enoyl-CoA hydratase/isomerase family.</text>
</comment>
<evidence type="ECO:0000259" key="15">
    <source>
        <dbReference type="Pfam" id="PF02737"/>
    </source>
</evidence>
<keyword evidence="17" id="KW-1185">Reference proteome</keyword>
<evidence type="ECO:0000256" key="7">
    <source>
        <dbReference type="ARBA" id="ARBA00023002"/>
    </source>
</evidence>
<dbReference type="SUPFAM" id="SSF52096">
    <property type="entry name" value="ClpP/crotonase"/>
    <property type="match status" value="1"/>
</dbReference>
<feature type="domain" description="3-hydroxyacyl-CoA dehydrogenase C-terminal" evidence="14">
    <location>
        <begin position="509"/>
        <end position="603"/>
    </location>
</feature>
<dbReference type="Pfam" id="PF02737">
    <property type="entry name" value="3HCDH_N"/>
    <property type="match status" value="1"/>
</dbReference>
<evidence type="ECO:0000256" key="3">
    <source>
        <dbReference type="ARBA" id="ARBA00008750"/>
    </source>
</evidence>
<accession>A0ABT7IBC9</accession>